<proteinExistence type="predicted"/>
<feature type="transmembrane region" description="Helical" evidence="1">
    <location>
        <begin position="64"/>
        <end position="83"/>
    </location>
</feature>
<feature type="transmembrane region" description="Helical" evidence="1">
    <location>
        <begin position="36"/>
        <end position="58"/>
    </location>
</feature>
<evidence type="ECO:0000313" key="3">
    <source>
        <dbReference type="Proteomes" id="UP000053201"/>
    </source>
</evidence>
<name>A0A0L0HB53_SPIPD</name>
<keyword evidence="1" id="KW-0812">Transmembrane</keyword>
<feature type="transmembrane region" description="Helical" evidence="1">
    <location>
        <begin position="95"/>
        <end position="116"/>
    </location>
</feature>
<evidence type="ECO:0000313" key="2">
    <source>
        <dbReference type="EMBL" id="KNC98094.1"/>
    </source>
</evidence>
<dbReference type="PANTHER" id="PTHR28603">
    <property type="entry name" value="TRANSMEMBRANE PROTEIN 243"/>
    <property type="match status" value="1"/>
</dbReference>
<dbReference type="OMA" id="FRHIFFA"/>
<dbReference type="Proteomes" id="UP000053201">
    <property type="component" value="Unassembled WGS sequence"/>
</dbReference>
<dbReference type="Pfam" id="PF10856">
    <property type="entry name" value="DUF2678"/>
    <property type="match status" value="1"/>
</dbReference>
<dbReference type="InParanoid" id="A0A0L0HB53"/>
<dbReference type="OrthoDB" id="17800at2759"/>
<protein>
    <recommendedName>
        <fullName evidence="4">MARVEL domain-containing protein</fullName>
    </recommendedName>
</protein>
<dbReference type="EMBL" id="KQ257461">
    <property type="protein sequence ID" value="KNC98094.1"/>
    <property type="molecule type" value="Genomic_DNA"/>
</dbReference>
<dbReference type="InterPro" id="IPR022564">
    <property type="entry name" value="DUF2678"/>
</dbReference>
<dbReference type="AlphaFoldDB" id="A0A0L0HB53"/>
<keyword evidence="1" id="KW-1133">Transmembrane helix</keyword>
<dbReference type="RefSeq" id="XP_016606134.1">
    <property type="nucleotide sequence ID" value="XM_016754703.1"/>
</dbReference>
<sequence>MSRNPFADDAPLFDAPPGEEPLFLQPTSRDRMIENVIGAGVLAFVVLTFIFSLINGFGRSANHLFLGLVLLSFTFVAIQLIRWYRLGDLDPKFKFLILTMGVSVVILGIVANVYFWSTTVDPGLASCNGTPVPEYHAKRALFEAATGQCWYICDKGFALDASGGAPGVCKTLPAN</sequence>
<keyword evidence="1" id="KW-0472">Membrane</keyword>
<dbReference type="eggNOG" id="ENOG502SDFI">
    <property type="taxonomic scope" value="Eukaryota"/>
</dbReference>
<reference evidence="2 3" key="1">
    <citation type="submission" date="2009-08" db="EMBL/GenBank/DDBJ databases">
        <title>The Genome Sequence of Spizellomyces punctatus strain DAOM BR117.</title>
        <authorList>
            <consortium name="The Broad Institute Genome Sequencing Platform"/>
            <person name="Russ C."/>
            <person name="Cuomo C."/>
            <person name="Shea T."/>
            <person name="Young S.K."/>
            <person name="Zeng Q."/>
            <person name="Koehrsen M."/>
            <person name="Haas B."/>
            <person name="Borodovsky M."/>
            <person name="Guigo R."/>
            <person name="Alvarado L."/>
            <person name="Berlin A."/>
            <person name="Bochicchio J."/>
            <person name="Borenstein D."/>
            <person name="Chapman S."/>
            <person name="Chen Z."/>
            <person name="Engels R."/>
            <person name="Freedman E."/>
            <person name="Gellesch M."/>
            <person name="Goldberg J."/>
            <person name="Griggs A."/>
            <person name="Gujja S."/>
            <person name="Heiman D."/>
            <person name="Hepburn T."/>
            <person name="Howarth C."/>
            <person name="Jen D."/>
            <person name="Larson L."/>
            <person name="Lewis B."/>
            <person name="Mehta T."/>
            <person name="Park D."/>
            <person name="Pearson M."/>
            <person name="Roberts A."/>
            <person name="Saif S."/>
            <person name="Shenoy N."/>
            <person name="Sisk P."/>
            <person name="Stolte C."/>
            <person name="Sykes S."/>
            <person name="Thomson T."/>
            <person name="Walk T."/>
            <person name="White J."/>
            <person name="Yandava C."/>
            <person name="Burger G."/>
            <person name="Gray M.W."/>
            <person name="Holland P.W.H."/>
            <person name="King N."/>
            <person name="Lang F.B.F."/>
            <person name="Roger A.J."/>
            <person name="Ruiz-Trillo I."/>
            <person name="Lander E."/>
            <person name="Nusbaum C."/>
        </authorList>
    </citation>
    <scope>NUCLEOTIDE SEQUENCE [LARGE SCALE GENOMIC DNA]</scope>
    <source>
        <strain evidence="2 3">DAOM BR117</strain>
    </source>
</reference>
<dbReference type="PANTHER" id="PTHR28603:SF1">
    <property type="entry name" value="TRANSMEMBRANE PROTEIN 243"/>
    <property type="match status" value="1"/>
</dbReference>
<evidence type="ECO:0008006" key="4">
    <source>
        <dbReference type="Google" id="ProtNLM"/>
    </source>
</evidence>
<accession>A0A0L0HB53</accession>
<dbReference type="VEuPathDB" id="FungiDB:SPPG_06504"/>
<organism evidence="2 3">
    <name type="scientific">Spizellomyces punctatus (strain DAOM BR117)</name>
    <dbReference type="NCBI Taxonomy" id="645134"/>
    <lineage>
        <taxon>Eukaryota</taxon>
        <taxon>Fungi</taxon>
        <taxon>Fungi incertae sedis</taxon>
        <taxon>Chytridiomycota</taxon>
        <taxon>Chytridiomycota incertae sedis</taxon>
        <taxon>Chytridiomycetes</taxon>
        <taxon>Spizellomycetales</taxon>
        <taxon>Spizellomycetaceae</taxon>
        <taxon>Spizellomyces</taxon>
    </lineage>
</organism>
<evidence type="ECO:0000256" key="1">
    <source>
        <dbReference type="SAM" id="Phobius"/>
    </source>
</evidence>
<dbReference type="GeneID" id="27689798"/>
<gene>
    <name evidence="2" type="ORF">SPPG_06504</name>
</gene>
<keyword evidence="3" id="KW-1185">Reference proteome</keyword>